<evidence type="ECO:0000313" key="2">
    <source>
        <dbReference type="Proteomes" id="UP000615593"/>
    </source>
</evidence>
<name>A0ABQ3BY62_9FLAO</name>
<dbReference type="EMBL" id="BMWY01000005">
    <property type="protein sequence ID" value="GGZ58423.1"/>
    <property type="molecule type" value="Genomic_DNA"/>
</dbReference>
<keyword evidence="2" id="KW-1185">Reference proteome</keyword>
<organism evidence="1 2">
    <name type="scientific">Mesonia mobilis</name>
    <dbReference type="NCBI Taxonomy" id="369791"/>
    <lineage>
        <taxon>Bacteria</taxon>
        <taxon>Pseudomonadati</taxon>
        <taxon>Bacteroidota</taxon>
        <taxon>Flavobacteriia</taxon>
        <taxon>Flavobacteriales</taxon>
        <taxon>Flavobacteriaceae</taxon>
        <taxon>Mesonia</taxon>
    </lineage>
</organism>
<sequence>MNVNLTILIFLITINVVGQNDSDLKNYGVDKYDWEQLKQVTINNDDNTRYDADEIMIADLENKAKQVVCGNIQKWKLAFATLPLGPNKDIRNEKTYILLCEFQGGHKIPFRYFPEQYAIYDMRKEFHYFYAFPEFNKRMKIVASECIHSLENLR</sequence>
<evidence type="ECO:0000313" key="1">
    <source>
        <dbReference type="EMBL" id="GGZ58423.1"/>
    </source>
</evidence>
<accession>A0ABQ3BY62</accession>
<dbReference type="Proteomes" id="UP000615593">
    <property type="component" value="Unassembled WGS sequence"/>
</dbReference>
<gene>
    <name evidence="1" type="ORF">GCM10008088_19990</name>
</gene>
<proteinExistence type="predicted"/>
<protein>
    <submittedName>
        <fullName evidence="1">Uncharacterized protein</fullName>
    </submittedName>
</protein>
<comment type="caution">
    <text evidence="1">The sequence shown here is derived from an EMBL/GenBank/DDBJ whole genome shotgun (WGS) entry which is preliminary data.</text>
</comment>
<reference evidence="2" key="1">
    <citation type="journal article" date="2019" name="Int. J. Syst. Evol. Microbiol.">
        <title>The Global Catalogue of Microorganisms (GCM) 10K type strain sequencing project: providing services to taxonomists for standard genome sequencing and annotation.</title>
        <authorList>
            <consortium name="The Broad Institute Genomics Platform"/>
            <consortium name="The Broad Institute Genome Sequencing Center for Infectious Disease"/>
            <person name="Wu L."/>
            <person name="Ma J."/>
        </authorList>
    </citation>
    <scope>NUCLEOTIDE SEQUENCE [LARGE SCALE GENOMIC DNA]</scope>
    <source>
        <strain evidence="2">KCTC 12708</strain>
    </source>
</reference>